<reference evidence="1" key="1">
    <citation type="submission" date="2022-11" db="EMBL/GenBank/DDBJ databases">
        <title>Genome Sequence of Boeremia exigua.</title>
        <authorList>
            <person name="Buettner E."/>
        </authorList>
    </citation>
    <scope>NUCLEOTIDE SEQUENCE</scope>
    <source>
        <strain evidence="1">CU02</strain>
    </source>
</reference>
<sequence length="888" mass="98364">MGAYLDVNKAAKHQDEGWSKTSAARKERPQHRRASSTDAASDEACKQAERDTKQNCITTPIESTGNGTHSQLKHSQLKQPKKAAGYPQTKHSTNKHYSLPPTLLSKSSSNRPASTTSTPFPNPTISAFSHHLPLHSLSPFPLPLSSSSVSTNPPNPVPSPPSTTTGRVAKPKAAAPTTGPRTKVVKKKRTPTEKVKDKVVGTAEKVVGEIEGKPGKKAAGTRKHELETSSLEYQDSNSSTLHTQDVEQRQPRSSLHSYERVPDTEPATDTPVTPGAQSSQPEHSKSSEDEDYKNTEVGTLAKGDFQWWLLLPLDIILALSPLFFLTIAIICLWLNERPTSKYGEDIRAITLLSPTLFRSSMQQYLTVERLIGCQSLFSSFERQFAFRRVDILGMSILLAWLLSPLGGQASLRLLSTKPLLVNFQNIVQYYPIEGFGRQTQLSRDSVRRTAWPLYSPLYMTALLTSKKYFSLPMDLFDNVRIPDISQLPGFQSNDHSTWFSVDREIPIEYSSALGLPVAGLPDSGNYTFSVVTHYWTVSCTPFQFDANFNHTRMEGGNTFHIIVNDNISANAGTPFRYTTTLVTKEVTESSNLLYMLGQRSIADCWGNPVVVESRVDCQGRSCEVAKMRKVHREPDDVVGNFKPASIWFGIICSSMTGVDLGKIQVLTNSSELVEHWMVSPDMDTFQWDESLAFLRSSAGRRWADVTKLPIDTFSRRLQMAINTFWDASIGSSVRTGNLTKLQVQEFEIADFSFKWNTTTLQGTRQEGEQYVCRFQFAFGTIAISLLLFIAAVVSLVLGLLIKAPDTLGFVSTSARDNPYVSAHVASHLDGLRAARALQDVRIQIGDVNSTGSVGHVAFASMEAEPKSLEKETLRLKSMTFLAIHNSLQ</sequence>
<gene>
    <name evidence="1" type="ORF">OPT61_g2253</name>
</gene>
<proteinExistence type="predicted"/>
<dbReference type="EMBL" id="JAPHNI010000100">
    <property type="protein sequence ID" value="KAJ8116306.1"/>
    <property type="molecule type" value="Genomic_DNA"/>
</dbReference>
<evidence type="ECO:0000313" key="1">
    <source>
        <dbReference type="EMBL" id="KAJ8116306.1"/>
    </source>
</evidence>
<evidence type="ECO:0000313" key="2">
    <source>
        <dbReference type="Proteomes" id="UP001153331"/>
    </source>
</evidence>
<protein>
    <submittedName>
        <fullName evidence="1">Uncharacterized protein</fullName>
    </submittedName>
</protein>
<comment type="caution">
    <text evidence="1">The sequence shown here is derived from an EMBL/GenBank/DDBJ whole genome shotgun (WGS) entry which is preliminary data.</text>
</comment>
<accession>A0ACC2IMF9</accession>
<name>A0ACC2IMF9_9PLEO</name>
<dbReference type="Proteomes" id="UP001153331">
    <property type="component" value="Unassembled WGS sequence"/>
</dbReference>
<organism evidence="1 2">
    <name type="scientific">Boeremia exigua</name>
    <dbReference type="NCBI Taxonomy" id="749465"/>
    <lineage>
        <taxon>Eukaryota</taxon>
        <taxon>Fungi</taxon>
        <taxon>Dikarya</taxon>
        <taxon>Ascomycota</taxon>
        <taxon>Pezizomycotina</taxon>
        <taxon>Dothideomycetes</taxon>
        <taxon>Pleosporomycetidae</taxon>
        <taxon>Pleosporales</taxon>
        <taxon>Pleosporineae</taxon>
        <taxon>Didymellaceae</taxon>
        <taxon>Boeremia</taxon>
    </lineage>
</organism>
<keyword evidence="2" id="KW-1185">Reference proteome</keyword>